<dbReference type="PANTHER" id="PTHR10264">
    <property type="entry name" value="BAND 7 PROTEIN-RELATED"/>
    <property type="match status" value="1"/>
</dbReference>
<comment type="similarity">
    <text evidence="1">Belongs to the band 7/mec-2 family.</text>
</comment>
<dbReference type="InterPro" id="IPR003033">
    <property type="entry name" value="SCP2_sterol-bd_dom"/>
</dbReference>
<evidence type="ECO:0000313" key="3">
    <source>
        <dbReference type="EMBL" id="MFH4984183.1"/>
    </source>
</evidence>
<dbReference type="SUPFAM" id="SSF117892">
    <property type="entry name" value="Band 7/SPFH domain"/>
    <property type="match status" value="1"/>
</dbReference>
<name>A0ABD6EWP0_9BILA</name>
<dbReference type="Pfam" id="PF01145">
    <property type="entry name" value="Band_7"/>
    <property type="match status" value="1"/>
</dbReference>
<protein>
    <recommendedName>
        <fullName evidence="2">Band 7 domain-containing protein</fullName>
    </recommendedName>
</protein>
<dbReference type="Gene3D" id="3.30.479.30">
    <property type="entry name" value="Band 7 domain"/>
    <property type="match status" value="1"/>
</dbReference>
<comment type="caution">
    <text evidence="3">The sequence shown here is derived from an EMBL/GenBank/DDBJ whole genome shotgun (WGS) entry which is preliminary data.</text>
</comment>
<dbReference type="FunFam" id="3.30.479.30:FF:000004">
    <property type="entry name" value="Putative membrane protease family, stomatin"/>
    <property type="match status" value="1"/>
</dbReference>
<dbReference type="Pfam" id="PF02036">
    <property type="entry name" value="SCP2"/>
    <property type="match status" value="1"/>
</dbReference>
<feature type="domain" description="Band 7" evidence="2">
    <location>
        <begin position="7"/>
        <end position="170"/>
    </location>
</feature>
<dbReference type="InterPro" id="IPR001107">
    <property type="entry name" value="Band_7"/>
</dbReference>
<evidence type="ECO:0000256" key="1">
    <source>
        <dbReference type="ARBA" id="ARBA00008164"/>
    </source>
</evidence>
<gene>
    <name evidence="3" type="ORF">AB6A40_010892</name>
</gene>
<dbReference type="InterPro" id="IPR043202">
    <property type="entry name" value="Band-7_stomatin-like"/>
</dbReference>
<dbReference type="EMBL" id="JBGFUD010015720">
    <property type="protein sequence ID" value="MFH4984183.1"/>
    <property type="molecule type" value="Genomic_DNA"/>
</dbReference>
<accession>A0ABD6EWP0</accession>
<dbReference type="AlphaFoldDB" id="A0ABD6EWP0"/>
<organism evidence="3 4">
    <name type="scientific">Gnathostoma spinigerum</name>
    <dbReference type="NCBI Taxonomy" id="75299"/>
    <lineage>
        <taxon>Eukaryota</taxon>
        <taxon>Metazoa</taxon>
        <taxon>Ecdysozoa</taxon>
        <taxon>Nematoda</taxon>
        <taxon>Chromadorea</taxon>
        <taxon>Rhabditida</taxon>
        <taxon>Spirurina</taxon>
        <taxon>Gnathostomatomorpha</taxon>
        <taxon>Gnathostomatoidea</taxon>
        <taxon>Gnathostomatidae</taxon>
        <taxon>Gnathostoma</taxon>
    </lineage>
</organism>
<evidence type="ECO:0000313" key="4">
    <source>
        <dbReference type="Proteomes" id="UP001608902"/>
    </source>
</evidence>
<evidence type="ECO:0000259" key="2">
    <source>
        <dbReference type="SMART" id="SM00244"/>
    </source>
</evidence>
<dbReference type="SUPFAM" id="SSF55718">
    <property type="entry name" value="SCP-like"/>
    <property type="match status" value="1"/>
</dbReference>
<dbReference type="InterPro" id="IPR036013">
    <property type="entry name" value="Band_7/SPFH_dom_sf"/>
</dbReference>
<sequence>MINGVGYLFQFIDDFERLVVLRLGRAQKTRGPGATVVLPCIDTYTKVDLRVNAFHVPPMQIITADHGLVELGATVYQQVKDALAAVCSVQERNHSTRILASTTLHRLVCKRSVSEISSGARRRELAAMLQDELAELTLSWGVDILKVELSDVKVIKDGENMAISALKTVMKSDFGNAILSSLGDSINEFIEEAKSNVSTDREETLPAEVGSNSESNLKMTAEVLSKRPLLTLDDLICTISMVIDESLVHQVGRVFQVDCKGLGEFFIDLKNGEGKCAIGRYSSADVVLQLDVSVFYDIIRQKVSPTQAYMNGSLHVIGPVHLAMNLSHLANRLSRLN</sequence>
<keyword evidence="4" id="KW-1185">Reference proteome</keyword>
<dbReference type="Gene3D" id="3.30.1050.10">
    <property type="entry name" value="SCP2 sterol-binding domain"/>
    <property type="match status" value="1"/>
</dbReference>
<dbReference type="SMART" id="SM00244">
    <property type="entry name" value="PHB"/>
    <property type="match status" value="1"/>
</dbReference>
<dbReference type="InterPro" id="IPR001972">
    <property type="entry name" value="Stomatin_HflK_fam"/>
</dbReference>
<dbReference type="PANTHER" id="PTHR10264:SF28">
    <property type="entry name" value="BAND 7 DOMAIN-CONTAINING PROTEIN"/>
    <property type="match status" value="1"/>
</dbReference>
<dbReference type="InterPro" id="IPR036527">
    <property type="entry name" value="SCP2_sterol-bd_dom_sf"/>
</dbReference>
<reference evidence="3 4" key="1">
    <citation type="submission" date="2024-08" db="EMBL/GenBank/DDBJ databases">
        <title>Gnathostoma spinigerum genome.</title>
        <authorList>
            <person name="Gonzalez-Bertolin B."/>
            <person name="Monzon S."/>
            <person name="Zaballos A."/>
            <person name="Jimenez P."/>
            <person name="Dekumyoy P."/>
            <person name="Varona S."/>
            <person name="Cuesta I."/>
            <person name="Sumanam S."/>
            <person name="Adisakwattana P."/>
            <person name="Gasser R.B."/>
            <person name="Hernandez-Gonzalez A."/>
            <person name="Young N.D."/>
            <person name="Perteguer M.J."/>
        </authorList>
    </citation>
    <scope>NUCLEOTIDE SEQUENCE [LARGE SCALE GENOMIC DNA]</scope>
    <source>
        <strain evidence="3">AL3</strain>
        <tissue evidence="3">Liver</tissue>
    </source>
</reference>
<dbReference type="PRINTS" id="PR00721">
    <property type="entry name" value="STOMATIN"/>
</dbReference>
<dbReference type="Proteomes" id="UP001608902">
    <property type="component" value="Unassembled WGS sequence"/>
</dbReference>
<proteinExistence type="inferred from homology"/>
<dbReference type="GO" id="GO:0009898">
    <property type="term" value="C:cytoplasmic side of plasma membrane"/>
    <property type="evidence" value="ECO:0007669"/>
    <property type="project" value="UniProtKB-ARBA"/>
</dbReference>